<evidence type="ECO:0000313" key="1">
    <source>
        <dbReference type="EMBL" id="KIO03661.1"/>
    </source>
</evidence>
<dbReference type="Proteomes" id="UP000054217">
    <property type="component" value="Unassembled WGS sequence"/>
</dbReference>
<dbReference type="AlphaFoldDB" id="A0A0C3P7M8"/>
<gene>
    <name evidence="1" type="ORF">M404DRAFT_613060</name>
</gene>
<name>A0A0C3P7M8_PISTI</name>
<dbReference type="EMBL" id="KN831975">
    <property type="protein sequence ID" value="KIO03661.1"/>
    <property type="molecule type" value="Genomic_DNA"/>
</dbReference>
<accession>A0A0C3P7M8</accession>
<reference evidence="1 2" key="1">
    <citation type="submission" date="2014-04" db="EMBL/GenBank/DDBJ databases">
        <authorList>
            <consortium name="DOE Joint Genome Institute"/>
            <person name="Kuo A."/>
            <person name="Kohler A."/>
            <person name="Costa M.D."/>
            <person name="Nagy L.G."/>
            <person name="Floudas D."/>
            <person name="Copeland A."/>
            <person name="Barry K.W."/>
            <person name="Cichocki N."/>
            <person name="Veneault-Fourrey C."/>
            <person name="LaButti K."/>
            <person name="Lindquist E.A."/>
            <person name="Lipzen A."/>
            <person name="Lundell T."/>
            <person name="Morin E."/>
            <person name="Murat C."/>
            <person name="Sun H."/>
            <person name="Tunlid A."/>
            <person name="Henrissat B."/>
            <person name="Grigoriev I.V."/>
            <person name="Hibbett D.S."/>
            <person name="Martin F."/>
            <person name="Nordberg H.P."/>
            <person name="Cantor M.N."/>
            <person name="Hua S.X."/>
        </authorList>
    </citation>
    <scope>NUCLEOTIDE SEQUENCE [LARGE SCALE GENOMIC DNA]</scope>
    <source>
        <strain evidence="1 2">Marx 270</strain>
    </source>
</reference>
<evidence type="ECO:0000313" key="2">
    <source>
        <dbReference type="Proteomes" id="UP000054217"/>
    </source>
</evidence>
<protein>
    <submittedName>
        <fullName evidence="1">Uncharacterized protein</fullName>
    </submittedName>
</protein>
<dbReference type="HOGENOM" id="CLU_2334511_0_0_1"/>
<organism evidence="1 2">
    <name type="scientific">Pisolithus tinctorius Marx 270</name>
    <dbReference type="NCBI Taxonomy" id="870435"/>
    <lineage>
        <taxon>Eukaryota</taxon>
        <taxon>Fungi</taxon>
        <taxon>Dikarya</taxon>
        <taxon>Basidiomycota</taxon>
        <taxon>Agaricomycotina</taxon>
        <taxon>Agaricomycetes</taxon>
        <taxon>Agaricomycetidae</taxon>
        <taxon>Boletales</taxon>
        <taxon>Sclerodermatineae</taxon>
        <taxon>Pisolithaceae</taxon>
        <taxon>Pisolithus</taxon>
    </lineage>
</organism>
<sequence>MNIILGESIVRVCTHPTIEERRVPSEETQDLRRTRPNGTPLVAMYLSYDENRWYNVPDSFSHQVHLGGNLNSILNVLGDVQYGESLAHVNQTDDLPRK</sequence>
<reference evidence="2" key="2">
    <citation type="submission" date="2015-01" db="EMBL/GenBank/DDBJ databases">
        <title>Evolutionary Origins and Diversification of the Mycorrhizal Mutualists.</title>
        <authorList>
            <consortium name="DOE Joint Genome Institute"/>
            <consortium name="Mycorrhizal Genomics Consortium"/>
            <person name="Kohler A."/>
            <person name="Kuo A."/>
            <person name="Nagy L.G."/>
            <person name="Floudas D."/>
            <person name="Copeland A."/>
            <person name="Barry K.W."/>
            <person name="Cichocki N."/>
            <person name="Veneault-Fourrey C."/>
            <person name="LaButti K."/>
            <person name="Lindquist E.A."/>
            <person name="Lipzen A."/>
            <person name="Lundell T."/>
            <person name="Morin E."/>
            <person name="Murat C."/>
            <person name="Riley R."/>
            <person name="Ohm R."/>
            <person name="Sun H."/>
            <person name="Tunlid A."/>
            <person name="Henrissat B."/>
            <person name="Grigoriev I.V."/>
            <person name="Hibbett D.S."/>
            <person name="Martin F."/>
        </authorList>
    </citation>
    <scope>NUCLEOTIDE SEQUENCE [LARGE SCALE GENOMIC DNA]</scope>
    <source>
        <strain evidence="2">Marx 270</strain>
    </source>
</reference>
<keyword evidence="2" id="KW-1185">Reference proteome</keyword>
<dbReference type="InParanoid" id="A0A0C3P7M8"/>
<proteinExistence type="predicted"/>